<dbReference type="PROSITE" id="PS00655">
    <property type="entry name" value="GLYCOSYL_HYDROL_F6_1"/>
    <property type="match status" value="1"/>
</dbReference>
<evidence type="ECO:0000256" key="4">
    <source>
        <dbReference type="ARBA" id="ARBA00023295"/>
    </source>
</evidence>
<keyword evidence="1 10" id="KW-0378">Hydrolase</keyword>
<protein>
    <recommendedName>
        <fullName evidence="10">Glucanase</fullName>
        <ecNumber evidence="10">3.2.1.-</ecNumber>
    </recommendedName>
</protein>
<evidence type="ECO:0000256" key="8">
    <source>
        <dbReference type="PROSITE-ProRule" id="PRU10056"/>
    </source>
</evidence>
<feature type="binding site" evidence="7">
    <location>
        <position position="217"/>
    </location>
    <ligand>
        <name>substrate</name>
    </ligand>
</feature>
<feature type="signal peptide" evidence="10">
    <location>
        <begin position="1"/>
        <end position="20"/>
    </location>
</feature>
<dbReference type="Gene3D" id="3.20.20.40">
    <property type="entry name" value="1, 4-beta cellobiohydrolase"/>
    <property type="match status" value="1"/>
</dbReference>
<dbReference type="PANTHER" id="PTHR34876">
    <property type="match status" value="1"/>
</dbReference>
<dbReference type="Pfam" id="PF01341">
    <property type="entry name" value="Glyco_hydro_6"/>
    <property type="match status" value="1"/>
</dbReference>
<dbReference type="GO" id="GO:0004553">
    <property type="term" value="F:hydrolase activity, hydrolyzing O-glycosyl compounds"/>
    <property type="evidence" value="ECO:0007669"/>
    <property type="project" value="InterPro"/>
</dbReference>
<comment type="caution">
    <text evidence="11">The sequence shown here is derived from an EMBL/GenBank/DDBJ whole genome shotgun (WGS) entry which is preliminary data.</text>
</comment>
<feature type="binding site" evidence="7">
    <location>
        <position position="316"/>
    </location>
    <ligand>
        <name>substrate</name>
    </ligand>
</feature>
<dbReference type="PROSITE" id="PS00656">
    <property type="entry name" value="GLYCOSYL_HYDROL_F6_2"/>
    <property type="match status" value="1"/>
</dbReference>
<dbReference type="EMBL" id="JAACJL010000016">
    <property type="protein sequence ID" value="KAF4619203.1"/>
    <property type="molecule type" value="Genomic_DNA"/>
</dbReference>
<feature type="active site" description="Proton acceptor" evidence="6">
    <location>
        <position position="353"/>
    </location>
</feature>
<feature type="active site" description="Proton donor" evidence="6 9">
    <location>
        <position position="169"/>
    </location>
</feature>
<dbReference type="InterPro" id="IPR036434">
    <property type="entry name" value="Beta_cellobiohydrolase_sf"/>
</dbReference>
<evidence type="ECO:0000256" key="3">
    <source>
        <dbReference type="ARBA" id="ARBA00023277"/>
    </source>
</evidence>
<dbReference type="SUPFAM" id="SSF51989">
    <property type="entry name" value="Glycosyl hydrolases family 6, cellulases"/>
    <property type="match status" value="1"/>
</dbReference>
<gene>
    <name evidence="11" type="ORF">D9613_004807</name>
</gene>
<feature type="binding site" evidence="7">
    <location>
        <position position="80"/>
    </location>
    <ligand>
        <name>substrate</name>
    </ligand>
</feature>
<evidence type="ECO:0000256" key="5">
    <source>
        <dbReference type="ARBA" id="ARBA00023326"/>
    </source>
</evidence>
<keyword evidence="3 10" id="KW-0119">Carbohydrate metabolism</keyword>
<evidence type="ECO:0000313" key="11">
    <source>
        <dbReference type="EMBL" id="KAF4619203.1"/>
    </source>
</evidence>
<evidence type="ECO:0000313" key="12">
    <source>
        <dbReference type="Proteomes" id="UP000521872"/>
    </source>
</evidence>
<name>A0A8H4QYM1_9AGAR</name>
<dbReference type="EC" id="3.2.1.-" evidence="10"/>
<dbReference type="PIRSF" id="PIRSF001100">
    <property type="entry name" value="Beta_cellobiohydrolase"/>
    <property type="match status" value="1"/>
</dbReference>
<keyword evidence="2 10" id="KW-0136">Cellulose degradation</keyword>
<feature type="binding site" evidence="7">
    <location>
        <position position="347"/>
    </location>
    <ligand>
        <name>substrate</name>
    </ligand>
</feature>
<feature type="binding site" evidence="7">
    <location>
        <position position="351"/>
    </location>
    <ligand>
        <name>substrate</name>
    </ligand>
</feature>
<keyword evidence="10" id="KW-0732">Signal</keyword>
<evidence type="ECO:0000256" key="9">
    <source>
        <dbReference type="PROSITE-ProRule" id="PRU10057"/>
    </source>
</evidence>
<evidence type="ECO:0000256" key="10">
    <source>
        <dbReference type="RuleBase" id="RU361186"/>
    </source>
</evidence>
<dbReference type="Proteomes" id="UP000521872">
    <property type="component" value="Unassembled WGS sequence"/>
</dbReference>
<evidence type="ECO:0000256" key="7">
    <source>
        <dbReference type="PIRSR" id="PIRSR001100-2"/>
    </source>
</evidence>
<dbReference type="PANTHER" id="PTHR34876:SF10">
    <property type="entry name" value="GLUCANASE"/>
    <property type="match status" value="1"/>
</dbReference>
<dbReference type="GO" id="GO:0030245">
    <property type="term" value="P:cellulose catabolic process"/>
    <property type="evidence" value="ECO:0007669"/>
    <property type="project" value="UniProtKB-KW"/>
</dbReference>
<dbReference type="AlphaFoldDB" id="A0A8H4QYM1"/>
<evidence type="ECO:0000256" key="6">
    <source>
        <dbReference type="PIRSR" id="PIRSR001100-1"/>
    </source>
</evidence>
<reference evidence="11 12" key="1">
    <citation type="submission" date="2019-12" db="EMBL/GenBank/DDBJ databases">
        <authorList>
            <person name="Floudas D."/>
            <person name="Bentzer J."/>
            <person name="Ahren D."/>
            <person name="Johansson T."/>
            <person name="Persson P."/>
            <person name="Tunlid A."/>
        </authorList>
    </citation>
    <scope>NUCLEOTIDE SEQUENCE [LARGE SCALE GENOMIC DNA]</scope>
    <source>
        <strain evidence="11 12">CBS 102.39</strain>
    </source>
</reference>
<accession>A0A8H4QYM1</accession>
<feature type="chain" id="PRO_5034278893" description="Glucanase" evidence="10">
    <location>
        <begin position="21"/>
        <end position="403"/>
    </location>
</feature>
<keyword evidence="4 10" id="KW-0326">Glycosidase</keyword>
<evidence type="ECO:0000256" key="2">
    <source>
        <dbReference type="ARBA" id="ARBA00023001"/>
    </source>
</evidence>
<organism evidence="11 12">
    <name type="scientific">Agrocybe pediades</name>
    <dbReference type="NCBI Taxonomy" id="84607"/>
    <lineage>
        <taxon>Eukaryota</taxon>
        <taxon>Fungi</taxon>
        <taxon>Dikarya</taxon>
        <taxon>Basidiomycota</taxon>
        <taxon>Agaricomycotina</taxon>
        <taxon>Agaricomycetes</taxon>
        <taxon>Agaricomycetidae</taxon>
        <taxon>Agaricales</taxon>
        <taxon>Agaricineae</taxon>
        <taxon>Strophariaceae</taxon>
        <taxon>Agrocybe</taxon>
    </lineage>
</organism>
<dbReference type="PRINTS" id="PR00733">
    <property type="entry name" value="GLHYDRLASE6"/>
</dbReference>
<proteinExistence type="inferred from homology"/>
<dbReference type="InterPro" id="IPR001524">
    <property type="entry name" value="Glyco_hydro_6_CS"/>
</dbReference>
<dbReference type="InterPro" id="IPR016288">
    <property type="entry name" value="Beta_cellobiohydrolase"/>
</dbReference>
<keyword evidence="12" id="KW-1185">Reference proteome</keyword>
<comment type="similarity">
    <text evidence="10">Belongs to the glycosyl hydrolase family 6.</text>
</comment>
<evidence type="ECO:0000256" key="1">
    <source>
        <dbReference type="ARBA" id="ARBA00022801"/>
    </source>
</evidence>
<sequence length="403" mass="44262">MKYLQALSLALSLAPASILCSPSTPVARAADVNPYIGKVAYANKAYAQKLQETMQYFWQRDEHENAARTRTVTKIPTFSWISASADIANIKGLITDTIGWQYASLKPQILQLVVYNLPNRDCSAKASDGEFKLENDGLNKYKAFIDKVAEELSTADAKRISFVVILEPDSLANVVTNMGVEKCAAAASAYKEGIAYALAKLQRDNVALYLDGANGGWLGWDDNLAPSAKLFGEVLNTAKTINPNTKARGLAINVSNYNQYISAVRENYTEWSNSWDEFHYVNSLTPHLQAAGFPAHFIIDQGRSGKGGIRTEWGQWCNVKNAGFGMRPTSDQAVIKNPNVDAIVWVKPGGESDGTSDRSSPRFDEMCVSEVAHVPAPEAGTWFNEHVVNLVKNADPPLEISWY</sequence>
<feature type="binding site" evidence="7">
    <location>
        <position position="256"/>
    </location>
    <ligand>
        <name>substrate</name>
    </ligand>
</feature>
<feature type="active site" evidence="8">
    <location>
        <position position="121"/>
    </location>
</feature>
<keyword evidence="5 10" id="KW-0624">Polysaccharide degradation</keyword>